<dbReference type="Proteomes" id="UP000253507">
    <property type="component" value="Unassembled WGS sequence"/>
</dbReference>
<accession>A0A367EB78</accession>
<dbReference type="Gene3D" id="3.30.565.10">
    <property type="entry name" value="Histidine kinase-like ATPase, C-terminal domain"/>
    <property type="match status" value="1"/>
</dbReference>
<keyword evidence="4" id="KW-0547">Nucleotide-binding</keyword>
<comment type="caution">
    <text evidence="4">The sequence shown here is derived from an EMBL/GenBank/DDBJ whole genome shotgun (WGS) entry which is preliminary data.</text>
</comment>
<name>A0A367EB78_9ACTN</name>
<dbReference type="PANTHER" id="PTHR35526">
    <property type="entry name" value="ANTI-SIGMA-F FACTOR RSBW-RELATED"/>
    <property type="match status" value="1"/>
</dbReference>
<gene>
    <name evidence="4" type="ORF">DQ392_24335</name>
</gene>
<dbReference type="InterPro" id="IPR003594">
    <property type="entry name" value="HATPase_dom"/>
</dbReference>
<sequence length="144" mass="15516">MFVQRFSATPRGARLARLLALHEWDSWGVPYTSRYAQDAAAVLAELAANAVLHGRVPGRDFEVALDLPQPGTLLIEVTDTRGEALPTSAPEPPDSDAESGRGLVLVSALAKDWGVRPRTPAAPGKTVWAHCGCPPGTGRMFFWR</sequence>
<dbReference type="InterPro" id="IPR050267">
    <property type="entry name" value="Anti-sigma-factor_SerPK"/>
</dbReference>
<keyword evidence="1" id="KW-0418">Kinase</keyword>
<dbReference type="PANTHER" id="PTHR35526:SF3">
    <property type="entry name" value="ANTI-SIGMA-F FACTOR RSBW"/>
    <property type="match status" value="1"/>
</dbReference>
<reference evidence="4 5" key="1">
    <citation type="submission" date="2018-06" db="EMBL/GenBank/DDBJ databases">
        <title>Streptomyces reniochalinae sp. nov. and Streptomyces diacarnus sp. nov. from marine sponges.</title>
        <authorList>
            <person name="Li L."/>
        </authorList>
    </citation>
    <scope>NUCLEOTIDE SEQUENCE [LARGE SCALE GENOMIC DNA]</scope>
    <source>
        <strain evidence="4 5">LHW50302</strain>
    </source>
</reference>
<dbReference type="GO" id="GO:0005524">
    <property type="term" value="F:ATP binding"/>
    <property type="evidence" value="ECO:0007669"/>
    <property type="project" value="UniProtKB-KW"/>
</dbReference>
<dbReference type="CDD" id="cd16936">
    <property type="entry name" value="HATPase_RsbW-like"/>
    <property type="match status" value="1"/>
</dbReference>
<keyword evidence="1" id="KW-0808">Transferase</keyword>
<proteinExistence type="predicted"/>
<evidence type="ECO:0000313" key="5">
    <source>
        <dbReference type="Proteomes" id="UP000253507"/>
    </source>
</evidence>
<evidence type="ECO:0000259" key="3">
    <source>
        <dbReference type="Pfam" id="PF13581"/>
    </source>
</evidence>
<dbReference type="GO" id="GO:0004674">
    <property type="term" value="F:protein serine/threonine kinase activity"/>
    <property type="evidence" value="ECO:0007669"/>
    <property type="project" value="UniProtKB-KW"/>
</dbReference>
<feature type="domain" description="Histidine kinase/HSP90-like ATPase" evidence="3">
    <location>
        <begin position="6"/>
        <end position="128"/>
    </location>
</feature>
<feature type="region of interest" description="Disordered" evidence="2">
    <location>
        <begin position="80"/>
        <end position="100"/>
    </location>
</feature>
<dbReference type="Pfam" id="PF13581">
    <property type="entry name" value="HATPase_c_2"/>
    <property type="match status" value="1"/>
</dbReference>
<keyword evidence="4" id="KW-0067">ATP-binding</keyword>
<dbReference type="AlphaFoldDB" id="A0A367EB78"/>
<protein>
    <submittedName>
        <fullName evidence="4">ATP-binding protein</fullName>
    </submittedName>
</protein>
<evidence type="ECO:0000256" key="2">
    <source>
        <dbReference type="SAM" id="MobiDB-lite"/>
    </source>
</evidence>
<keyword evidence="5" id="KW-1185">Reference proteome</keyword>
<dbReference type="RefSeq" id="WP_114017843.1">
    <property type="nucleotide sequence ID" value="NZ_QOIM01000041.1"/>
</dbReference>
<evidence type="ECO:0000256" key="1">
    <source>
        <dbReference type="ARBA" id="ARBA00022527"/>
    </source>
</evidence>
<dbReference type="OrthoDB" id="3473697at2"/>
<evidence type="ECO:0000313" key="4">
    <source>
        <dbReference type="EMBL" id="RCG15316.1"/>
    </source>
</evidence>
<organism evidence="4 5">
    <name type="scientific">Streptomyces reniochalinae</name>
    <dbReference type="NCBI Taxonomy" id="2250578"/>
    <lineage>
        <taxon>Bacteria</taxon>
        <taxon>Bacillati</taxon>
        <taxon>Actinomycetota</taxon>
        <taxon>Actinomycetes</taxon>
        <taxon>Kitasatosporales</taxon>
        <taxon>Streptomycetaceae</taxon>
        <taxon>Streptomyces</taxon>
    </lineage>
</organism>
<dbReference type="EMBL" id="QOIM01000041">
    <property type="protein sequence ID" value="RCG15316.1"/>
    <property type="molecule type" value="Genomic_DNA"/>
</dbReference>
<dbReference type="InterPro" id="IPR036890">
    <property type="entry name" value="HATPase_C_sf"/>
</dbReference>
<keyword evidence="1" id="KW-0723">Serine/threonine-protein kinase</keyword>